<accession>A0A7Z7JG56</accession>
<dbReference type="AlphaFoldDB" id="A0A7Z7JG56"/>
<dbReference type="Proteomes" id="UP000257139">
    <property type="component" value="Unassembled WGS sequence"/>
</dbReference>
<evidence type="ECO:0000256" key="1">
    <source>
        <dbReference type="SAM" id="MobiDB-lite"/>
    </source>
</evidence>
<proteinExistence type="predicted"/>
<sequence length="48" mass="5366">MRQGLTDPPLRQPDFHPRQGRTQLGAALICGQLARLPAPKRELPHDLV</sequence>
<protein>
    <submittedName>
        <fullName evidence="2">Uncharacterized protein</fullName>
    </submittedName>
</protein>
<organism evidence="2 3">
    <name type="scientific">Cupriavidus taiwanensis</name>
    <dbReference type="NCBI Taxonomy" id="164546"/>
    <lineage>
        <taxon>Bacteria</taxon>
        <taxon>Pseudomonadati</taxon>
        <taxon>Pseudomonadota</taxon>
        <taxon>Betaproteobacteria</taxon>
        <taxon>Burkholderiales</taxon>
        <taxon>Burkholderiaceae</taxon>
        <taxon>Cupriavidus</taxon>
    </lineage>
</organism>
<evidence type="ECO:0000313" key="2">
    <source>
        <dbReference type="EMBL" id="SPC25975.1"/>
    </source>
</evidence>
<evidence type="ECO:0000313" key="3">
    <source>
        <dbReference type="Proteomes" id="UP000257139"/>
    </source>
</evidence>
<comment type="caution">
    <text evidence="2">The sequence shown here is derived from an EMBL/GenBank/DDBJ whole genome shotgun (WGS) entry which is preliminary data.</text>
</comment>
<name>A0A7Z7JG56_9BURK</name>
<reference evidence="2 3" key="1">
    <citation type="submission" date="2018-01" db="EMBL/GenBank/DDBJ databases">
        <authorList>
            <person name="Clerissi C."/>
        </authorList>
    </citation>
    <scope>NUCLEOTIDE SEQUENCE [LARGE SCALE GENOMIC DNA]</scope>
    <source>
        <strain evidence="2">Cupriavidus taiwanensis STM 6021</strain>
    </source>
</reference>
<gene>
    <name evidence="2" type="ORF">CBM2594_U20162</name>
</gene>
<dbReference type="EMBL" id="OGUU01000049">
    <property type="protein sequence ID" value="SPC25975.1"/>
    <property type="molecule type" value="Genomic_DNA"/>
</dbReference>
<feature type="region of interest" description="Disordered" evidence="1">
    <location>
        <begin position="1"/>
        <end position="22"/>
    </location>
</feature>